<evidence type="ECO:0000256" key="1">
    <source>
        <dbReference type="ARBA" id="ARBA00004651"/>
    </source>
</evidence>
<feature type="transmembrane region" description="Helical" evidence="7">
    <location>
        <begin position="40"/>
        <end position="64"/>
    </location>
</feature>
<dbReference type="InterPro" id="IPR000515">
    <property type="entry name" value="MetI-like"/>
</dbReference>
<dbReference type="PANTHER" id="PTHR30151">
    <property type="entry name" value="ALKANE SULFONATE ABC TRANSPORTER-RELATED, MEMBRANE SUBUNIT"/>
    <property type="match status" value="1"/>
</dbReference>
<organism evidence="9 10">
    <name type="scientific">Frondihabitans cladoniiphilus</name>
    <dbReference type="NCBI Taxonomy" id="715785"/>
    <lineage>
        <taxon>Bacteria</taxon>
        <taxon>Bacillati</taxon>
        <taxon>Actinomycetota</taxon>
        <taxon>Actinomycetes</taxon>
        <taxon>Micrococcales</taxon>
        <taxon>Microbacteriaceae</taxon>
        <taxon>Frondihabitans</taxon>
    </lineage>
</organism>
<dbReference type="RefSeq" id="WP_345376460.1">
    <property type="nucleotide sequence ID" value="NZ_BAABLM010000005.1"/>
</dbReference>
<feature type="transmembrane region" description="Helical" evidence="7">
    <location>
        <begin position="159"/>
        <end position="181"/>
    </location>
</feature>
<dbReference type="PROSITE" id="PS50928">
    <property type="entry name" value="ABC_TM1"/>
    <property type="match status" value="1"/>
</dbReference>
<keyword evidence="10" id="KW-1185">Reference proteome</keyword>
<comment type="caution">
    <text evidence="9">The sequence shown here is derived from an EMBL/GenBank/DDBJ whole genome shotgun (WGS) entry which is preliminary data.</text>
</comment>
<feature type="transmembrane region" description="Helical" evidence="7">
    <location>
        <begin position="129"/>
        <end position="152"/>
    </location>
</feature>
<dbReference type="PANTHER" id="PTHR30151:SF20">
    <property type="entry name" value="ABC TRANSPORTER PERMEASE PROTEIN HI_0355-RELATED"/>
    <property type="match status" value="1"/>
</dbReference>
<evidence type="ECO:0000313" key="9">
    <source>
        <dbReference type="EMBL" id="GAA4680578.1"/>
    </source>
</evidence>
<feature type="transmembrane region" description="Helical" evidence="7">
    <location>
        <begin position="257"/>
        <end position="275"/>
    </location>
</feature>
<feature type="domain" description="ABC transmembrane type-1" evidence="8">
    <location>
        <begin position="88"/>
        <end position="279"/>
    </location>
</feature>
<feature type="transmembrane region" description="Helical" evidence="7">
    <location>
        <begin position="232"/>
        <end position="251"/>
    </location>
</feature>
<evidence type="ECO:0000256" key="5">
    <source>
        <dbReference type="ARBA" id="ARBA00022989"/>
    </source>
</evidence>
<feature type="transmembrane region" description="Helical" evidence="7">
    <location>
        <begin position="98"/>
        <end position="123"/>
    </location>
</feature>
<dbReference type="EMBL" id="BAABLM010000005">
    <property type="protein sequence ID" value="GAA4680578.1"/>
    <property type="molecule type" value="Genomic_DNA"/>
</dbReference>
<comment type="subcellular location">
    <subcellularLocation>
        <location evidence="1 7">Cell membrane</location>
        <topology evidence="1 7">Multi-pass membrane protein</topology>
    </subcellularLocation>
</comment>
<name>A0ABP8W694_9MICO</name>
<evidence type="ECO:0000256" key="6">
    <source>
        <dbReference type="ARBA" id="ARBA00023136"/>
    </source>
</evidence>
<dbReference type="SUPFAM" id="SSF161098">
    <property type="entry name" value="MetI-like"/>
    <property type="match status" value="1"/>
</dbReference>
<evidence type="ECO:0000259" key="8">
    <source>
        <dbReference type="PROSITE" id="PS50928"/>
    </source>
</evidence>
<keyword evidence="4 7" id="KW-0812">Transmembrane</keyword>
<dbReference type="InterPro" id="IPR035906">
    <property type="entry name" value="MetI-like_sf"/>
</dbReference>
<protein>
    <submittedName>
        <fullName evidence="9">ABC transporter permease</fullName>
    </submittedName>
</protein>
<comment type="similarity">
    <text evidence="7">Belongs to the binding-protein-dependent transport system permease family.</text>
</comment>
<sequence length="296" mass="31109">MTDLAQSETELGESVSLDYETARGRERRSFIGTLAAMPPWVGSVLGIVIILIAWQVVAVTFFAVTKSVPQPGLVFVQLFKDLFTTDVYWNAIAKTGGAAAWGFLWGNLVAFFLAFLVLLAPWFEGLSTQLAVVCSCIPLTAIAPIVTLLAPAGSRNTSVILAALSVIFTTVIGTLLGLRAASETQLDVIRAYGGSRFTQLFKVRLIAALPSILAALKLAAPAAFLGAVLGEYFVLGVDQGIGILLLAAQATSASVKLWALALICAGVAGLAYFLIGRIGRLVAPWSSGDSRAGEGF</sequence>
<evidence type="ECO:0000313" key="10">
    <source>
        <dbReference type="Proteomes" id="UP001501295"/>
    </source>
</evidence>
<reference evidence="10" key="1">
    <citation type="journal article" date="2019" name="Int. J. Syst. Evol. Microbiol.">
        <title>The Global Catalogue of Microorganisms (GCM) 10K type strain sequencing project: providing services to taxonomists for standard genome sequencing and annotation.</title>
        <authorList>
            <consortium name="The Broad Institute Genomics Platform"/>
            <consortium name="The Broad Institute Genome Sequencing Center for Infectious Disease"/>
            <person name="Wu L."/>
            <person name="Ma J."/>
        </authorList>
    </citation>
    <scope>NUCLEOTIDE SEQUENCE [LARGE SCALE GENOMIC DNA]</scope>
    <source>
        <strain evidence="10">JCM 18956</strain>
    </source>
</reference>
<dbReference type="Gene3D" id="1.10.3720.10">
    <property type="entry name" value="MetI-like"/>
    <property type="match status" value="1"/>
</dbReference>
<feature type="transmembrane region" description="Helical" evidence="7">
    <location>
        <begin position="201"/>
        <end position="220"/>
    </location>
</feature>
<evidence type="ECO:0000256" key="7">
    <source>
        <dbReference type="RuleBase" id="RU363032"/>
    </source>
</evidence>
<keyword evidence="6 7" id="KW-0472">Membrane</keyword>
<dbReference type="Proteomes" id="UP001501295">
    <property type="component" value="Unassembled WGS sequence"/>
</dbReference>
<evidence type="ECO:0000256" key="3">
    <source>
        <dbReference type="ARBA" id="ARBA00022475"/>
    </source>
</evidence>
<keyword evidence="2 7" id="KW-0813">Transport</keyword>
<accession>A0ABP8W694</accession>
<keyword evidence="5 7" id="KW-1133">Transmembrane helix</keyword>
<evidence type="ECO:0000256" key="4">
    <source>
        <dbReference type="ARBA" id="ARBA00022692"/>
    </source>
</evidence>
<gene>
    <name evidence="9" type="ORF">GCM10025780_27340</name>
</gene>
<dbReference type="Pfam" id="PF00528">
    <property type="entry name" value="BPD_transp_1"/>
    <property type="match status" value="1"/>
</dbReference>
<evidence type="ECO:0000256" key="2">
    <source>
        <dbReference type="ARBA" id="ARBA00022448"/>
    </source>
</evidence>
<keyword evidence="3" id="KW-1003">Cell membrane</keyword>
<proteinExistence type="inferred from homology"/>